<organism evidence="1">
    <name type="scientific">marine sediment metagenome</name>
    <dbReference type="NCBI Taxonomy" id="412755"/>
    <lineage>
        <taxon>unclassified sequences</taxon>
        <taxon>metagenomes</taxon>
        <taxon>ecological metagenomes</taxon>
    </lineage>
</organism>
<feature type="non-terminal residue" evidence="1">
    <location>
        <position position="1"/>
    </location>
</feature>
<protein>
    <submittedName>
        <fullName evidence="1">Uncharacterized protein</fullName>
    </submittedName>
</protein>
<dbReference type="EMBL" id="BARW01010214">
    <property type="protein sequence ID" value="GAI74015.1"/>
    <property type="molecule type" value="Genomic_DNA"/>
</dbReference>
<name>X1SF47_9ZZZZ</name>
<sequence length="109" mass="12181">VKGLSTNLEQRQIYIKVLDVTVLSGVSEEDWDAVVLIHSVEMSKLQSDVKAFLDRAHDLDKVILITTSGPGTWETDDYDVDIITSASKKEKLPGLTKEILRRLDVLLSN</sequence>
<accession>X1SF47</accession>
<comment type="caution">
    <text evidence="1">The sequence shown here is derived from an EMBL/GenBank/DDBJ whole genome shotgun (WGS) entry which is preliminary data.</text>
</comment>
<gene>
    <name evidence="1" type="ORF">S12H4_20219</name>
</gene>
<dbReference type="AlphaFoldDB" id="X1SF47"/>
<evidence type="ECO:0000313" key="1">
    <source>
        <dbReference type="EMBL" id="GAI74015.1"/>
    </source>
</evidence>
<reference evidence="1" key="1">
    <citation type="journal article" date="2014" name="Front. Microbiol.">
        <title>High frequency of phylogenetically diverse reductive dehalogenase-homologous genes in deep subseafloor sedimentary metagenomes.</title>
        <authorList>
            <person name="Kawai M."/>
            <person name="Futagami T."/>
            <person name="Toyoda A."/>
            <person name="Takaki Y."/>
            <person name="Nishi S."/>
            <person name="Hori S."/>
            <person name="Arai W."/>
            <person name="Tsubouchi T."/>
            <person name="Morono Y."/>
            <person name="Uchiyama I."/>
            <person name="Ito T."/>
            <person name="Fujiyama A."/>
            <person name="Inagaki F."/>
            <person name="Takami H."/>
        </authorList>
    </citation>
    <scope>NUCLEOTIDE SEQUENCE</scope>
    <source>
        <strain evidence="1">Expedition CK06-06</strain>
    </source>
</reference>
<proteinExistence type="predicted"/>